<reference evidence="2 3" key="1">
    <citation type="submission" date="2023-11" db="EMBL/GenBank/DDBJ databases">
        <title>Arctic aerobic anoxygenic photoheterotroph Sediminicoccus rosea KRV36 adapts its photosynthesis to long days of polar summer.</title>
        <authorList>
            <person name="Tomasch J."/>
            <person name="Kopejtka K."/>
            <person name="Bily T."/>
            <person name="Gardiner A.T."/>
            <person name="Gardian Z."/>
            <person name="Shivaramu S."/>
            <person name="Koblizek M."/>
            <person name="Engelhardt F."/>
            <person name="Kaftan D."/>
        </authorList>
    </citation>
    <scope>NUCLEOTIDE SEQUENCE [LARGE SCALE GENOMIC DNA]</scope>
    <source>
        <strain evidence="2 3">R-30</strain>
    </source>
</reference>
<feature type="transmembrane region" description="Helical" evidence="1">
    <location>
        <begin position="12"/>
        <end position="37"/>
    </location>
</feature>
<gene>
    <name evidence="2" type="ORF">R9Z33_22275</name>
</gene>
<proteinExistence type="predicted"/>
<accession>A0ABZ0PHE9</accession>
<dbReference type="RefSeq" id="WP_318648771.1">
    <property type="nucleotide sequence ID" value="NZ_CP137852.1"/>
</dbReference>
<protein>
    <submittedName>
        <fullName evidence="2">Uncharacterized protein</fullName>
    </submittedName>
</protein>
<dbReference type="EMBL" id="CP137852">
    <property type="protein sequence ID" value="WPB84807.1"/>
    <property type="molecule type" value="Genomic_DNA"/>
</dbReference>
<evidence type="ECO:0000313" key="3">
    <source>
        <dbReference type="Proteomes" id="UP001305521"/>
    </source>
</evidence>
<keyword evidence="1" id="KW-1133">Transmembrane helix</keyword>
<dbReference type="Proteomes" id="UP001305521">
    <property type="component" value="Chromosome"/>
</dbReference>
<evidence type="ECO:0000313" key="2">
    <source>
        <dbReference type="EMBL" id="WPB84807.1"/>
    </source>
</evidence>
<keyword evidence="1" id="KW-0472">Membrane</keyword>
<keyword evidence="3" id="KW-1185">Reference proteome</keyword>
<evidence type="ECO:0000256" key="1">
    <source>
        <dbReference type="SAM" id="Phobius"/>
    </source>
</evidence>
<organism evidence="2 3">
    <name type="scientific">Sediminicoccus rosea</name>
    <dbReference type="NCBI Taxonomy" id="1225128"/>
    <lineage>
        <taxon>Bacteria</taxon>
        <taxon>Pseudomonadati</taxon>
        <taxon>Pseudomonadota</taxon>
        <taxon>Alphaproteobacteria</taxon>
        <taxon>Acetobacterales</taxon>
        <taxon>Roseomonadaceae</taxon>
        <taxon>Sediminicoccus</taxon>
    </lineage>
</organism>
<feature type="transmembrane region" description="Helical" evidence="1">
    <location>
        <begin position="94"/>
        <end position="114"/>
    </location>
</feature>
<feature type="transmembrane region" description="Helical" evidence="1">
    <location>
        <begin position="57"/>
        <end position="82"/>
    </location>
</feature>
<dbReference type="PROSITE" id="PS51257">
    <property type="entry name" value="PROKAR_LIPOPROTEIN"/>
    <property type="match status" value="1"/>
</dbReference>
<name>A0ABZ0PHE9_9PROT</name>
<feature type="transmembrane region" description="Helical" evidence="1">
    <location>
        <begin position="120"/>
        <end position="137"/>
    </location>
</feature>
<sequence length="139" mass="14278">MSLGQRLVAGRPWRLLLGVLAASLVACFTPLPVLLLISYLPGAGLDEITPTLIGDFALGSAAMVFAWPFAFLMTLAGGLPVHGLLAALGRQGRLAYALGGAVAGALLLHLLLFAKPALPLAGSLAGGLAALAFRRIWQP</sequence>
<keyword evidence="1" id="KW-0812">Transmembrane</keyword>